<dbReference type="STRING" id="400727.A0A2T7Q136"/>
<protein>
    <recommendedName>
        <fullName evidence="12">2',5'-phosphodiesterase 12</fullName>
    </recommendedName>
    <alternativeName>
        <fullName evidence="13">Mitochondrial deadenylase</fullName>
    </alternativeName>
</protein>
<dbReference type="Gene3D" id="3.60.10.10">
    <property type="entry name" value="Endonuclease/exonuclease/phosphatase"/>
    <property type="match status" value="1"/>
</dbReference>
<dbReference type="InterPro" id="IPR050410">
    <property type="entry name" value="CCR4/nocturin_mRNA_transcr"/>
</dbReference>
<dbReference type="EMBL" id="PZQS01000001">
    <property type="protein sequence ID" value="PVD39383.1"/>
    <property type="molecule type" value="Genomic_DNA"/>
</dbReference>
<keyword evidence="9" id="KW-0460">Magnesium</keyword>
<dbReference type="FunFam" id="3.60.10.10:FF:000018">
    <property type="entry name" value="2',5'-phosphodiesterase 12"/>
    <property type="match status" value="1"/>
</dbReference>
<comment type="caution">
    <text evidence="16">The sequence shown here is derived from an EMBL/GenBank/DDBJ whole genome shotgun (WGS) entry which is preliminary data.</text>
</comment>
<dbReference type="GO" id="GO:0046872">
    <property type="term" value="F:metal ion binding"/>
    <property type="evidence" value="ECO:0007669"/>
    <property type="project" value="UniProtKB-KW"/>
</dbReference>
<keyword evidence="10" id="KW-0809">Transit peptide</keyword>
<evidence type="ECO:0000313" key="16">
    <source>
        <dbReference type="EMBL" id="PVD39383.1"/>
    </source>
</evidence>
<evidence type="ECO:0000256" key="1">
    <source>
        <dbReference type="ARBA" id="ARBA00001946"/>
    </source>
</evidence>
<keyword evidence="11" id="KW-0496">Mitochondrion</keyword>
<evidence type="ECO:0000256" key="9">
    <source>
        <dbReference type="ARBA" id="ARBA00022842"/>
    </source>
</evidence>
<dbReference type="GO" id="GO:0006397">
    <property type="term" value="P:mRNA processing"/>
    <property type="evidence" value="ECO:0007669"/>
    <property type="project" value="UniProtKB-KW"/>
</dbReference>
<keyword evidence="8" id="KW-0269">Exonuclease</keyword>
<evidence type="ECO:0000256" key="12">
    <source>
        <dbReference type="ARBA" id="ARBA00072755"/>
    </source>
</evidence>
<keyword evidence="17" id="KW-1185">Reference proteome</keyword>
<evidence type="ECO:0000256" key="6">
    <source>
        <dbReference type="ARBA" id="ARBA00022723"/>
    </source>
</evidence>
<evidence type="ECO:0000256" key="7">
    <source>
        <dbReference type="ARBA" id="ARBA00022801"/>
    </source>
</evidence>
<evidence type="ECO:0000256" key="10">
    <source>
        <dbReference type="ARBA" id="ARBA00022946"/>
    </source>
</evidence>
<gene>
    <name evidence="16" type="ORF">C0Q70_02013</name>
</gene>
<dbReference type="PANTHER" id="PTHR12121">
    <property type="entry name" value="CARBON CATABOLITE REPRESSOR PROTEIN 4"/>
    <property type="match status" value="1"/>
</dbReference>
<dbReference type="InterPro" id="IPR036691">
    <property type="entry name" value="Endo/exonu/phosph_ase_sf"/>
</dbReference>
<keyword evidence="6" id="KW-0479">Metal-binding</keyword>
<feature type="domain" description="Endonuclease/exonuclease/phosphatase" evidence="14">
    <location>
        <begin position="253"/>
        <end position="560"/>
    </location>
</feature>
<sequence>MASTYVRCIQGEEKMQITLEYGHEGGTSRAYNLDRKQTEEVGTALNRLKVNLAKNLFKKKKKKKNVVAGLTGGENKEVDAENTLNVVIVNSCGRKVDETIPNQVAWAEGNKLMIGDTHVPIIVNPPTVKLLPLPSSIMAGFPIFPRFELEFADLQQSTFTWQKEDVSPVEEGAGVATEGHPVIKSTHPIYTPDAGDIGCRLKLTCVPGRTGRRGREDCVVSDEVRPGPGPCPFEARQEYTSHRTEDGTFRVVSYNILAETYSDTEYARDVLFSYCPPYALEMDYRRQLLLKEITGYNADVVCLQEVDRKVFENELLPSLDMLGFTGALKIKGQQGNEGVATFIRSDKFRIISQHDVLLTDMLMNSACCSDLREAVEKLPKLKAKIEDRGNVLQAMVLETVQSPQRLLIVANTHFYFHPEAGHLRLLQAATSLRHLQSICELFEQQGREISLVFCGDFNSTPHHGVNALITTGYIPEDYADWNDGGDEERIQGLQLQHRLKLSSACGYVDFTNFTPNFQDMLDYIFIDTKNLSVKNVVPSFTVEELTLHTAIPSVVFPSDHIAQICDLTWSA</sequence>
<evidence type="ECO:0000256" key="11">
    <source>
        <dbReference type="ARBA" id="ARBA00023128"/>
    </source>
</evidence>
<comment type="cofactor">
    <cofactor evidence="1">
        <name>Mg(2+)</name>
        <dbReference type="ChEBI" id="CHEBI:18420"/>
    </cofactor>
</comment>
<dbReference type="SUPFAM" id="SSF56219">
    <property type="entry name" value="DNase I-like"/>
    <property type="match status" value="1"/>
</dbReference>
<dbReference type="GO" id="GO:0004535">
    <property type="term" value="F:poly(A)-specific ribonuclease activity"/>
    <property type="evidence" value="ECO:0007669"/>
    <property type="project" value="UniProtKB-ARBA"/>
</dbReference>
<keyword evidence="5" id="KW-0540">Nuclease</keyword>
<dbReference type="Proteomes" id="UP000245119">
    <property type="component" value="Linkage Group LG1"/>
</dbReference>
<keyword evidence="4" id="KW-0507">mRNA processing</keyword>
<proteinExistence type="predicted"/>
<dbReference type="InterPro" id="IPR048821">
    <property type="entry name" value="PDE12-like_N"/>
</dbReference>
<evidence type="ECO:0000256" key="13">
    <source>
        <dbReference type="ARBA" id="ARBA00083541"/>
    </source>
</evidence>
<dbReference type="InterPro" id="IPR005135">
    <property type="entry name" value="Endo/exonuclease/phosphatase"/>
</dbReference>
<keyword evidence="3" id="KW-0597">Phosphoprotein</keyword>
<evidence type="ECO:0000259" key="15">
    <source>
        <dbReference type="Pfam" id="PF21171"/>
    </source>
</evidence>
<evidence type="ECO:0000256" key="4">
    <source>
        <dbReference type="ARBA" id="ARBA00022664"/>
    </source>
</evidence>
<keyword evidence="7" id="KW-0378">Hydrolase</keyword>
<evidence type="ECO:0000256" key="3">
    <source>
        <dbReference type="ARBA" id="ARBA00022553"/>
    </source>
</evidence>
<name>A0A2T7Q136_POMCA</name>
<evidence type="ECO:0000313" key="17">
    <source>
        <dbReference type="Proteomes" id="UP000245119"/>
    </source>
</evidence>
<feature type="domain" description="2',5'-phosphodiesterase 12-like N-terminal" evidence="15">
    <location>
        <begin position="125"/>
        <end position="216"/>
    </location>
</feature>
<dbReference type="AlphaFoldDB" id="A0A2T7Q136"/>
<evidence type="ECO:0000259" key="14">
    <source>
        <dbReference type="Pfam" id="PF03372"/>
    </source>
</evidence>
<evidence type="ECO:0000256" key="2">
    <source>
        <dbReference type="ARBA" id="ARBA00004305"/>
    </source>
</evidence>
<dbReference type="GO" id="GO:0005759">
    <property type="term" value="C:mitochondrial matrix"/>
    <property type="evidence" value="ECO:0007669"/>
    <property type="project" value="UniProtKB-SubCell"/>
</dbReference>
<dbReference type="Pfam" id="PF21171">
    <property type="entry name" value="PDE12-like_N"/>
    <property type="match status" value="1"/>
</dbReference>
<dbReference type="PANTHER" id="PTHR12121:SF37">
    <property type="entry name" value="2',5'-PHOSPHODIESTERASE 12"/>
    <property type="match status" value="1"/>
</dbReference>
<dbReference type="Pfam" id="PF03372">
    <property type="entry name" value="Exo_endo_phos"/>
    <property type="match status" value="1"/>
</dbReference>
<comment type="subcellular location">
    <subcellularLocation>
        <location evidence="2">Mitochondrion matrix</location>
    </subcellularLocation>
</comment>
<evidence type="ECO:0000256" key="5">
    <source>
        <dbReference type="ARBA" id="ARBA00022722"/>
    </source>
</evidence>
<evidence type="ECO:0000256" key="8">
    <source>
        <dbReference type="ARBA" id="ARBA00022839"/>
    </source>
</evidence>
<reference evidence="16 17" key="1">
    <citation type="submission" date="2018-04" db="EMBL/GenBank/DDBJ databases">
        <title>The genome of golden apple snail Pomacea canaliculata provides insight into stress tolerance and invasive adaptation.</title>
        <authorList>
            <person name="Liu C."/>
            <person name="Liu B."/>
            <person name="Ren Y."/>
            <person name="Zhang Y."/>
            <person name="Wang H."/>
            <person name="Li S."/>
            <person name="Jiang F."/>
            <person name="Yin L."/>
            <person name="Zhang G."/>
            <person name="Qian W."/>
            <person name="Fan W."/>
        </authorList>
    </citation>
    <scope>NUCLEOTIDE SEQUENCE [LARGE SCALE GENOMIC DNA]</scope>
    <source>
        <strain evidence="16">SZHN2017</strain>
        <tissue evidence="16">Muscle</tissue>
    </source>
</reference>
<dbReference type="OrthoDB" id="412787at2759"/>
<organism evidence="16 17">
    <name type="scientific">Pomacea canaliculata</name>
    <name type="common">Golden apple snail</name>
    <dbReference type="NCBI Taxonomy" id="400727"/>
    <lineage>
        <taxon>Eukaryota</taxon>
        <taxon>Metazoa</taxon>
        <taxon>Spiralia</taxon>
        <taxon>Lophotrochozoa</taxon>
        <taxon>Mollusca</taxon>
        <taxon>Gastropoda</taxon>
        <taxon>Caenogastropoda</taxon>
        <taxon>Architaenioglossa</taxon>
        <taxon>Ampullarioidea</taxon>
        <taxon>Ampullariidae</taxon>
        <taxon>Pomacea</taxon>
    </lineage>
</organism>
<accession>A0A2T7Q136</accession>
<dbReference type="GO" id="GO:0000288">
    <property type="term" value="P:nuclear-transcribed mRNA catabolic process, deadenylation-dependent decay"/>
    <property type="evidence" value="ECO:0007669"/>
    <property type="project" value="TreeGrafter"/>
</dbReference>